<dbReference type="SUPFAM" id="SSF102114">
    <property type="entry name" value="Radical SAM enzymes"/>
    <property type="match status" value="1"/>
</dbReference>
<protein>
    <recommendedName>
        <fullName evidence="8">Radical SAM core domain-containing protein</fullName>
    </recommendedName>
</protein>
<evidence type="ECO:0000256" key="4">
    <source>
        <dbReference type="ARBA" id="ARBA00022723"/>
    </source>
</evidence>
<evidence type="ECO:0000256" key="5">
    <source>
        <dbReference type="ARBA" id="ARBA00023004"/>
    </source>
</evidence>
<reference evidence="7" key="1">
    <citation type="submission" date="2018-05" db="EMBL/GenBank/DDBJ databases">
        <authorList>
            <person name="Lanie J.A."/>
            <person name="Ng W.-L."/>
            <person name="Kazmierczak K.M."/>
            <person name="Andrzejewski T.M."/>
            <person name="Davidsen T.M."/>
            <person name="Wayne K.J."/>
            <person name="Tettelin H."/>
            <person name="Glass J.I."/>
            <person name="Rusch D."/>
            <person name="Podicherti R."/>
            <person name="Tsui H.-C.T."/>
            <person name="Winkler M.E."/>
        </authorList>
    </citation>
    <scope>NUCLEOTIDE SEQUENCE</scope>
</reference>
<dbReference type="InterPro" id="IPR013785">
    <property type="entry name" value="Aldolase_TIM"/>
</dbReference>
<accession>A0A382DW14</accession>
<comment type="cofactor">
    <cofactor evidence="1">
        <name>[4Fe-4S] cluster</name>
        <dbReference type="ChEBI" id="CHEBI:49883"/>
    </cofactor>
</comment>
<evidence type="ECO:0000256" key="3">
    <source>
        <dbReference type="ARBA" id="ARBA00022691"/>
    </source>
</evidence>
<dbReference type="SFLD" id="SFLDS00029">
    <property type="entry name" value="Radical_SAM"/>
    <property type="match status" value="1"/>
</dbReference>
<evidence type="ECO:0000256" key="1">
    <source>
        <dbReference type="ARBA" id="ARBA00001966"/>
    </source>
</evidence>
<gene>
    <name evidence="7" type="ORF">METZ01_LOCUS195484</name>
</gene>
<dbReference type="PANTHER" id="PTHR43076:SF7">
    <property type="entry name" value="AMINODEOXYFUTALOSINE SYNTHASE"/>
    <property type="match status" value="1"/>
</dbReference>
<keyword evidence="6" id="KW-0411">Iron-sulfur</keyword>
<dbReference type="GO" id="GO:0051539">
    <property type="term" value="F:4 iron, 4 sulfur cluster binding"/>
    <property type="evidence" value="ECO:0007669"/>
    <property type="project" value="UniProtKB-KW"/>
</dbReference>
<dbReference type="GO" id="GO:0046872">
    <property type="term" value="F:metal ion binding"/>
    <property type="evidence" value="ECO:0007669"/>
    <property type="project" value="UniProtKB-KW"/>
</dbReference>
<name>A0A382DW14_9ZZZZ</name>
<evidence type="ECO:0000256" key="2">
    <source>
        <dbReference type="ARBA" id="ARBA00022485"/>
    </source>
</evidence>
<keyword evidence="2" id="KW-0004">4Fe-4S</keyword>
<dbReference type="Gene3D" id="3.20.20.70">
    <property type="entry name" value="Aldolase class I"/>
    <property type="match status" value="1"/>
</dbReference>
<dbReference type="PANTHER" id="PTHR43076">
    <property type="entry name" value="FO SYNTHASE (COFH)"/>
    <property type="match status" value="1"/>
</dbReference>
<organism evidence="7">
    <name type="scientific">marine metagenome</name>
    <dbReference type="NCBI Taxonomy" id="408172"/>
    <lineage>
        <taxon>unclassified sequences</taxon>
        <taxon>metagenomes</taxon>
        <taxon>ecological metagenomes</taxon>
    </lineage>
</organism>
<evidence type="ECO:0008006" key="8">
    <source>
        <dbReference type="Google" id="ProtNLM"/>
    </source>
</evidence>
<dbReference type="EMBL" id="UINC01041405">
    <property type="protein sequence ID" value="SVB42630.1"/>
    <property type="molecule type" value="Genomic_DNA"/>
</dbReference>
<dbReference type="InterPro" id="IPR034405">
    <property type="entry name" value="F420"/>
</dbReference>
<dbReference type="InterPro" id="IPR058240">
    <property type="entry name" value="rSAM_sf"/>
</dbReference>
<dbReference type="GO" id="GO:0044689">
    <property type="term" value="F:7,8-didemethyl-8-hydroxy-5-deazariboflavin synthase activity"/>
    <property type="evidence" value="ECO:0007669"/>
    <property type="project" value="TreeGrafter"/>
</dbReference>
<proteinExistence type="predicted"/>
<feature type="non-terminal residue" evidence="7">
    <location>
        <position position="134"/>
    </location>
</feature>
<evidence type="ECO:0000313" key="7">
    <source>
        <dbReference type="EMBL" id="SVB42630.1"/>
    </source>
</evidence>
<sequence length="134" mass="15638">MRPRFSDNKLEPIHDKVLSEERLSFDDGKTLYESPDLIGVGYLANIVRERKNENTAYFNINQHIDYTNVCILHARCHFCAFARKDIETEGAWELSVDDFLEKAMYSIEQGCTEIHSVGGHHPNLPFDYYLRLLR</sequence>
<dbReference type="InterPro" id="IPR007197">
    <property type="entry name" value="rSAM"/>
</dbReference>
<keyword evidence="3" id="KW-0949">S-adenosyl-L-methionine</keyword>
<evidence type="ECO:0000256" key="6">
    <source>
        <dbReference type="ARBA" id="ARBA00023014"/>
    </source>
</evidence>
<dbReference type="AlphaFoldDB" id="A0A382DW14"/>
<keyword evidence="5" id="KW-0408">Iron</keyword>
<keyword evidence="4" id="KW-0479">Metal-binding</keyword>